<dbReference type="OrthoDB" id="420651at2"/>
<dbReference type="InterPro" id="IPR036866">
    <property type="entry name" value="RibonucZ/Hydroxyglut_hydro"/>
</dbReference>
<gene>
    <name evidence="2" type="ORF">ARMA_0018</name>
    <name evidence="3" type="ORF">SE16_10720</name>
</gene>
<proteinExistence type="predicted"/>
<dbReference type="InterPro" id="IPR001279">
    <property type="entry name" value="Metallo-B-lactamas"/>
</dbReference>
<dbReference type="RefSeq" id="WP_054491553.1">
    <property type="nucleotide sequence ID" value="NZ_BBZA01000002.1"/>
</dbReference>
<name>A0A0M8K4T8_9CHLR</name>
<dbReference type="EMBL" id="BBZA01000002">
    <property type="protein sequence ID" value="GAP61595.1"/>
    <property type="molecule type" value="Genomic_DNA"/>
</dbReference>
<dbReference type="InParanoid" id="A0A0M8K4T8"/>
<dbReference type="InterPro" id="IPR050855">
    <property type="entry name" value="NDM-1-like"/>
</dbReference>
<evidence type="ECO:0000259" key="1">
    <source>
        <dbReference type="SMART" id="SM00849"/>
    </source>
</evidence>
<dbReference type="Proteomes" id="UP000037784">
    <property type="component" value="Unassembled WGS sequence"/>
</dbReference>
<sequence>MRTERIAEDIYIFTSEIYAHVTATAILTEEGAILIDTLPLPEESREMAAFVRRRSPEGVRYVINTHFHADHVNGTYLYPEAHVIAHRRCREFLLTFGQEALNAAKAENPALEEVELVIPNIVFDHELALRLGNHLLYLLHLPGHTPDNIGVIIEGNRVLIAGDAVLPVPYFTWDPNVPRNAWGDWQTLYHTLQRIREMNLEAIVQGHGDVLLRGEIPYILQDQMQYLDCLHEKAQALLDVEDVRAAITDSIPEDCAFDTEERKSSISSIPLDGLVRYMHQANLMRMYTELKEQQATA</sequence>
<evidence type="ECO:0000313" key="3">
    <source>
        <dbReference type="EMBL" id="KPL87980.1"/>
    </source>
</evidence>
<dbReference type="PANTHER" id="PTHR42951:SF4">
    <property type="entry name" value="ACYL-COENZYME A THIOESTERASE MBLAC2"/>
    <property type="match status" value="1"/>
</dbReference>
<dbReference type="SUPFAM" id="SSF56281">
    <property type="entry name" value="Metallo-hydrolase/oxidoreductase"/>
    <property type="match status" value="1"/>
</dbReference>
<organism evidence="2 4">
    <name type="scientific">Ardenticatena maritima</name>
    <dbReference type="NCBI Taxonomy" id="872965"/>
    <lineage>
        <taxon>Bacteria</taxon>
        <taxon>Bacillati</taxon>
        <taxon>Chloroflexota</taxon>
        <taxon>Ardenticatenia</taxon>
        <taxon>Ardenticatenales</taxon>
        <taxon>Ardenticatenaceae</taxon>
        <taxon>Ardenticatena</taxon>
    </lineage>
</organism>
<dbReference type="SMART" id="SM00849">
    <property type="entry name" value="Lactamase_B"/>
    <property type="match status" value="1"/>
</dbReference>
<dbReference type="Pfam" id="PF00753">
    <property type="entry name" value="Lactamase_B"/>
    <property type="match status" value="1"/>
</dbReference>
<reference evidence="2 4" key="1">
    <citation type="journal article" date="2015" name="Genome Announc.">
        <title>Draft Genome Sequence of a Heterotrophic Facultative Anaerobic Thermophilic Bacterium, Ardenticatena maritima Strain 110ST.</title>
        <authorList>
            <person name="Kawaichi S."/>
            <person name="Yoshida T."/>
            <person name="Sako Y."/>
            <person name="Nakamura R."/>
        </authorList>
    </citation>
    <scope>NUCLEOTIDE SEQUENCE [LARGE SCALE GENOMIC DNA]</scope>
    <source>
        <strain evidence="2 4">110S</strain>
    </source>
</reference>
<dbReference type="Proteomes" id="UP000050502">
    <property type="component" value="Unassembled WGS sequence"/>
</dbReference>
<dbReference type="PANTHER" id="PTHR42951">
    <property type="entry name" value="METALLO-BETA-LACTAMASE DOMAIN-CONTAINING"/>
    <property type="match status" value="1"/>
</dbReference>
<reference evidence="3 5" key="2">
    <citation type="submission" date="2015-07" db="EMBL/GenBank/DDBJ databases">
        <title>Whole genome sequence of Ardenticatena maritima DSM 23922.</title>
        <authorList>
            <person name="Hemp J."/>
            <person name="Ward L.M."/>
            <person name="Pace L.A."/>
            <person name="Fischer W.W."/>
        </authorList>
    </citation>
    <scope>NUCLEOTIDE SEQUENCE [LARGE SCALE GENOMIC DNA]</scope>
    <source>
        <strain evidence="3 5">110S</strain>
    </source>
</reference>
<reference evidence="4" key="3">
    <citation type="submission" date="2015-08" db="EMBL/GenBank/DDBJ databases">
        <title>Draft Genome Sequence of a Heterotrophic Facultative Anaerobic Bacterium Ardenticatena maritima Strain 110S.</title>
        <authorList>
            <person name="Kawaichi S."/>
            <person name="Yoshida T."/>
            <person name="Sako Y."/>
            <person name="Nakamura R."/>
        </authorList>
    </citation>
    <scope>NUCLEOTIDE SEQUENCE [LARGE SCALE GENOMIC DNA]</scope>
    <source>
        <strain evidence="4">110S</strain>
    </source>
</reference>
<accession>A0A0M8K4T8</accession>
<evidence type="ECO:0000313" key="4">
    <source>
        <dbReference type="Proteomes" id="UP000037784"/>
    </source>
</evidence>
<evidence type="ECO:0000313" key="2">
    <source>
        <dbReference type="EMBL" id="GAP61595.1"/>
    </source>
</evidence>
<dbReference type="AlphaFoldDB" id="A0A0M8K4T8"/>
<dbReference type="CDD" id="cd16282">
    <property type="entry name" value="metallo-hydrolase-like_MBL-fold"/>
    <property type="match status" value="1"/>
</dbReference>
<dbReference type="EMBL" id="LGKN01000005">
    <property type="protein sequence ID" value="KPL87980.1"/>
    <property type="molecule type" value="Genomic_DNA"/>
</dbReference>
<protein>
    <recommendedName>
        <fullName evidence="1">Metallo-beta-lactamase domain-containing protein</fullName>
    </recommendedName>
</protein>
<comment type="caution">
    <text evidence="2">The sequence shown here is derived from an EMBL/GenBank/DDBJ whole genome shotgun (WGS) entry which is preliminary data.</text>
</comment>
<keyword evidence="4" id="KW-1185">Reference proteome</keyword>
<evidence type="ECO:0000313" key="5">
    <source>
        <dbReference type="Proteomes" id="UP000050502"/>
    </source>
</evidence>
<dbReference type="STRING" id="872965.SE16_10720"/>
<dbReference type="Gene3D" id="3.60.15.10">
    <property type="entry name" value="Ribonuclease Z/Hydroxyacylglutathione hydrolase-like"/>
    <property type="match status" value="1"/>
</dbReference>
<feature type="domain" description="Metallo-beta-lactamase" evidence="1">
    <location>
        <begin position="20"/>
        <end position="207"/>
    </location>
</feature>